<dbReference type="PANTHER" id="PTHR46910:SF38">
    <property type="entry name" value="ZN(2)-C6 FUNGAL-TYPE DOMAIN-CONTAINING PROTEIN"/>
    <property type="match status" value="1"/>
</dbReference>
<feature type="compositionally biased region" description="Basic and acidic residues" evidence="3">
    <location>
        <begin position="420"/>
        <end position="436"/>
    </location>
</feature>
<evidence type="ECO:0000313" key="5">
    <source>
        <dbReference type="EMBL" id="KAF7310165.1"/>
    </source>
</evidence>
<dbReference type="Proteomes" id="UP000636479">
    <property type="component" value="Unassembled WGS sequence"/>
</dbReference>
<dbReference type="CDD" id="cd12148">
    <property type="entry name" value="fungal_TF_MHR"/>
    <property type="match status" value="1"/>
</dbReference>
<evidence type="ECO:0000313" key="6">
    <source>
        <dbReference type="Proteomes" id="UP000636479"/>
    </source>
</evidence>
<dbReference type="GeneID" id="59343246"/>
<dbReference type="PANTHER" id="PTHR46910">
    <property type="entry name" value="TRANSCRIPTION FACTOR PDR1"/>
    <property type="match status" value="1"/>
</dbReference>
<sequence length="1054" mass="113858">MSSDDEPDNPVPTKKRRVQRACDWCRRKKRACDGLRMSEKKCTNCVENGLECTFAGAETKRRSYVDVLEARLELTESLLRKLGNPNASPPVAWSASSPITTHKSTSIPAPPPPGPGVELAALTIRSMNTPTPAPHEEDLAHIELTQDMEELSISHHRERFHGKSSGAMLVKAAVLAREGYEEKEMPWTSRRMHYWTYNPAKEKLPHVGPFVFPPPDLLRALIDLYFTHQNVYFPLLHRPTFLRSVFDDNLHTTDASFGAVVLLVCAIGARYSEDVRVCPPGAEPLRVGWEFFDQLPLIIDHLFVRPTLYHLQFYCLATTFLEFSTPASCWTLIGIGIRLAQDVGAHRLQNFGPGAKPTIEGELWKRAFWVLVCMDRQVSMSLGRPCTTQYEDFDAELPIEVDDEFWEGEGEQAETGTLAEGDKSPESQMGGEKKTDTPSSVVSSTSSSTGIEPGSGSSPDGAGNDPGKSKGKGKSKPAPFTQPPGKPSTITFFNCLIRLNNILGFSLQLLYGLSKAKALLAHRDDAWEEHIVAELDSALNGWVDSIPAHLRWDPNRPRTPQDDVFFDQSALLYCSYYTVQMTIHRPFIPAVRRSGAPTSLPSLAICTNAARSASHVIETSRLRKGNTPVPVLLGPAFTAGLVLLLNVWSGKRTGLPPQMNSAIFEVHKCMKAMRVCEGRWQSAGLFWDLLYELASIGHLPLPIPATPQNAGVQPIQVTQNDENDNADVAEMYLPPTTTYGPPPAGYPYPDANNVAQPQQSHPRVNTHILPMHVMGQGMAVSSSVPEQGALLPPTVYIPLAAQGQRQAGYAAPLPRPVTGSGSGSQQRLLGQPVYGFGRTIPTYTSDLGRLPVFHHQQDQPGLSQQSYNQYGMYGGFDGVVAGSGSASNAAAAPSLPSQTTTDYVPQHESAADPGLSLGTASSTSSWYPAQTSAAPFGFPDFKFAAASGPSAAPSGAAGLGLGMSDSEIMALFGEDALAFVEGRSPVPQAAKAEAASASASGSGNVNVAMPDVDLTNEDMVMWASAPMGLEVDDWSEYFSALSGFPQTSAGGGNT</sequence>
<gene>
    <name evidence="5" type="ORF">MIND_00389900</name>
</gene>
<dbReference type="AlphaFoldDB" id="A0A8H6T676"/>
<dbReference type="Gene3D" id="4.10.240.10">
    <property type="entry name" value="Zn(2)-C6 fungal-type DNA-binding domain"/>
    <property type="match status" value="1"/>
</dbReference>
<keyword evidence="1" id="KW-0479">Metal-binding</keyword>
<dbReference type="InterPro" id="IPR001138">
    <property type="entry name" value="Zn2Cys6_DnaBD"/>
</dbReference>
<dbReference type="PROSITE" id="PS50048">
    <property type="entry name" value="ZN2_CY6_FUNGAL_2"/>
    <property type="match status" value="1"/>
</dbReference>
<evidence type="ECO:0000256" key="3">
    <source>
        <dbReference type="SAM" id="MobiDB-lite"/>
    </source>
</evidence>
<dbReference type="InterPro" id="IPR007219">
    <property type="entry name" value="XnlR_reg_dom"/>
</dbReference>
<feature type="compositionally biased region" description="Low complexity" evidence="3">
    <location>
        <begin position="887"/>
        <end position="897"/>
    </location>
</feature>
<feature type="region of interest" description="Disordered" evidence="3">
    <location>
        <begin position="87"/>
        <end position="113"/>
    </location>
</feature>
<keyword evidence="6" id="KW-1185">Reference proteome</keyword>
<organism evidence="5 6">
    <name type="scientific">Mycena indigotica</name>
    <dbReference type="NCBI Taxonomy" id="2126181"/>
    <lineage>
        <taxon>Eukaryota</taxon>
        <taxon>Fungi</taxon>
        <taxon>Dikarya</taxon>
        <taxon>Basidiomycota</taxon>
        <taxon>Agaricomycotina</taxon>
        <taxon>Agaricomycetes</taxon>
        <taxon>Agaricomycetidae</taxon>
        <taxon>Agaricales</taxon>
        <taxon>Marasmiineae</taxon>
        <taxon>Mycenaceae</taxon>
        <taxon>Mycena</taxon>
    </lineage>
</organism>
<dbReference type="GO" id="GO:0000981">
    <property type="term" value="F:DNA-binding transcription factor activity, RNA polymerase II-specific"/>
    <property type="evidence" value="ECO:0007669"/>
    <property type="project" value="InterPro"/>
</dbReference>
<dbReference type="GO" id="GO:0003677">
    <property type="term" value="F:DNA binding"/>
    <property type="evidence" value="ECO:0007669"/>
    <property type="project" value="InterPro"/>
</dbReference>
<feature type="domain" description="Zn(2)-C6 fungal-type" evidence="4">
    <location>
        <begin position="21"/>
        <end position="54"/>
    </location>
</feature>
<comment type="caution">
    <text evidence="5">The sequence shown here is derived from an EMBL/GenBank/DDBJ whole genome shotgun (WGS) entry which is preliminary data.</text>
</comment>
<dbReference type="Pfam" id="PF00172">
    <property type="entry name" value="Zn_clus"/>
    <property type="match status" value="1"/>
</dbReference>
<feature type="compositionally biased region" description="Low complexity" evidence="3">
    <location>
        <begin position="437"/>
        <end position="459"/>
    </location>
</feature>
<dbReference type="SMART" id="SM00906">
    <property type="entry name" value="Fungal_trans"/>
    <property type="match status" value="1"/>
</dbReference>
<feature type="region of interest" description="Disordered" evidence="3">
    <location>
        <begin position="887"/>
        <end position="916"/>
    </location>
</feature>
<feature type="compositionally biased region" description="Low complexity" evidence="3">
    <location>
        <begin position="87"/>
        <end position="98"/>
    </location>
</feature>
<reference evidence="5" key="1">
    <citation type="submission" date="2020-05" db="EMBL/GenBank/DDBJ databases">
        <title>Mycena genomes resolve the evolution of fungal bioluminescence.</title>
        <authorList>
            <person name="Tsai I.J."/>
        </authorList>
    </citation>
    <scope>NUCLEOTIDE SEQUENCE</scope>
    <source>
        <strain evidence="5">171206Taipei</strain>
    </source>
</reference>
<keyword evidence="2" id="KW-0539">Nucleus</keyword>
<evidence type="ECO:0000256" key="1">
    <source>
        <dbReference type="ARBA" id="ARBA00022723"/>
    </source>
</evidence>
<dbReference type="Pfam" id="PF04082">
    <property type="entry name" value="Fungal_trans"/>
    <property type="match status" value="1"/>
</dbReference>
<dbReference type="SMART" id="SM00066">
    <property type="entry name" value="GAL4"/>
    <property type="match status" value="1"/>
</dbReference>
<name>A0A8H6T676_9AGAR</name>
<dbReference type="PROSITE" id="PS00463">
    <property type="entry name" value="ZN2_CY6_FUNGAL_1"/>
    <property type="match status" value="1"/>
</dbReference>
<dbReference type="CDD" id="cd00067">
    <property type="entry name" value="GAL4"/>
    <property type="match status" value="1"/>
</dbReference>
<feature type="region of interest" description="Disordered" evidence="3">
    <location>
        <begin position="410"/>
        <end position="485"/>
    </location>
</feature>
<dbReference type="GO" id="GO:0008270">
    <property type="term" value="F:zinc ion binding"/>
    <property type="evidence" value="ECO:0007669"/>
    <property type="project" value="InterPro"/>
</dbReference>
<dbReference type="RefSeq" id="XP_037223615.1">
    <property type="nucleotide sequence ID" value="XM_037360730.1"/>
</dbReference>
<accession>A0A8H6T676</accession>
<proteinExistence type="predicted"/>
<dbReference type="InterPro" id="IPR050987">
    <property type="entry name" value="AtrR-like"/>
</dbReference>
<evidence type="ECO:0000259" key="4">
    <source>
        <dbReference type="PROSITE" id="PS50048"/>
    </source>
</evidence>
<dbReference type="SUPFAM" id="SSF57701">
    <property type="entry name" value="Zn2/Cys6 DNA-binding domain"/>
    <property type="match status" value="1"/>
</dbReference>
<dbReference type="EMBL" id="JACAZF010000003">
    <property type="protein sequence ID" value="KAF7310165.1"/>
    <property type="molecule type" value="Genomic_DNA"/>
</dbReference>
<dbReference type="InterPro" id="IPR036864">
    <property type="entry name" value="Zn2-C6_fun-type_DNA-bd_sf"/>
</dbReference>
<dbReference type="OrthoDB" id="4456959at2759"/>
<dbReference type="GO" id="GO:0006351">
    <property type="term" value="P:DNA-templated transcription"/>
    <property type="evidence" value="ECO:0007669"/>
    <property type="project" value="InterPro"/>
</dbReference>
<protein>
    <submittedName>
        <fullName evidence="5">Zn(2)-C6 fungal-type domain-containing protein</fullName>
    </submittedName>
</protein>
<evidence type="ECO:0000256" key="2">
    <source>
        <dbReference type="ARBA" id="ARBA00023242"/>
    </source>
</evidence>